<gene>
    <name evidence="3" type="ORF">BV898_06413</name>
</gene>
<feature type="region of interest" description="Disordered" evidence="1">
    <location>
        <begin position="61"/>
        <end position="89"/>
    </location>
</feature>
<dbReference type="AlphaFoldDB" id="A0A1W0WWR3"/>
<protein>
    <submittedName>
        <fullName evidence="3">Uncharacterized protein</fullName>
    </submittedName>
</protein>
<dbReference type="EMBL" id="MTYJ01000037">
    <property type="protein sequence ID" value="OQV19641.1"/>
    <property type="molecule type" value="Genomic_DNA"/>
</dbReference>
<comment type="caution">
    <text evidence="3">The sequence shown here is derived from an EMBL/GenBank/DDBJ whole genome shotgun (WGS) entry which is preliminary data.</text>
</comment>
<proteinExistence type="predicted"/>
<name>A0A1W0WWR3_HYPEX</name>
<reference evidence="4" key="1">
    <citation type="submission" date="2017-01" db="EMBL/GenBank/DDBJ databases">
        <title>Comparative genomics of anhydrobiosis in the tardigrade Hypsibius dujardini.</title>
        <authorList>
            <person name="Yoshida Y."/>
            <person name="Koutsovoulos G."/>
            <person name="Laetsch D."/>
            <person name="Stevens L."/>
            <person name="Kumar S."/>
            <person name="Horikawa D."/>
            <person name="Ishino K."/>
            <person name="Komine S."/>
            <person name="Tomita M."/>
            <person name="Blaxter M."/>
            <person name="Arakawa K."/>
        </authorList>
    </citation>
    <scope>NUCLEOTIDE SEQUENCE [LARGE SCALE GENOMIC DNA]</scope>
    <source>
        <strain evidence="4">Z151</strain>
    </source>
</reference>
<organism evidence="3 4">
    <name type="scientific">Hypsibius exemplaris</name>
    <name type="common">Freshwater tardigrade</name>
    <dbReference type="NCBI Taxonomy" id="2072580"/>
    <lineage>
        <taxon>Eukaryota</taxon>
        <taxon>Metazoa</taxon>
        <taxon>Ecdysozoa</taxon>
        <taxon>Tardigrada</taxon>
        <taxon>Eutardigrada</taxon>
        <taxon>Parachela</taxon>
        <taxon>Hypsibioidea</taxon>
        <taxon>Hypsibiidae</taxon>
        <taxon>Hypsibius</taxon>
    </lineage>
</organism>
<evidence type="ECO:0000313" key="4">
    <source>
        <dbReference type="Proteomes" id="UP000192578"/>
    </source>
</evidence>
<keyword evidence="4" id="KW-1185">Reference proteome</keyword>
<evidence type="ECO:0000256" key="1">
    <source>
        <dbReference type="SAM" id="MobiDB-lite"/>
    </source>
</evidence>
<feature type="compositionally biased region" description="Polar residues" evidence="1">
    <location>
        <begin position="183"/>
        <end position="209"/>
    </location>
</feature>
<evidence type="ECO:0000313" key="3">
    <source>
        <dbReference type="EMBL" id="OQV19641.1"/>
    </source>
</evidence>
<feature type="chain" id="PRO_5012890341" evidence="2">
    <location>
        <begin position="29"/>
        <end position="400"/>
    </location>
</feature>
<feature type="region of interest" description="Disordered" evidence="1">
    <location>
        <begin position="171"/>
        <end position="316"/>
    </location>
</feature>
<feature type="signal peptide" evidence="2">
    <location>
        <begin position="1"/>
        <end position="28"/>
    </location>
</feature>
<feature type="compositionally biased region" description="Basic and acidic residues" evidence="1">
    <location>
        <begin position="213"/>
        <end position="227"/>
    </location>
</feature>
<dbReference type="Proteomes" id="UP000192578">
    <property type="component" value="Unassembled WGS sequence"/>
</dbReference>
<keyword evidence="2" id="KW-0732">Signal</keyword>
<accession>A0A1W0WWR3</accession>
<evidence type="ECO:0000256" key="2">
    <source>
        <dbReference type="SAM" id="SignalP"/>
    </source>
</evidence>
<sequence length="400" mass="43258">MKSNQIFCSSTVWMRLIILLWNEKACTARPWQSVLQLRIPASLTDHGSSTVAVVVPKNGTTASATTQSSSSSPYTTATNHPVASSSSSNTTFSTISFSSKQSASFMAPFWNSYPGLGTHQTSLHNTNPFTHLSQLYPEGYHPWPPVSSGSSGMKAFLGPWIFPRPPFPLDQTDPFLPQPGYTYPSSYEPSSLTGKERLPSSSASDTVYSNFPGRDHPLLRGEAHYIPDPESPTRNPPPLEPLSSNSGGGGSGSPEYGPSSVKRNIERDPAPSQERNPYYGHRSALPAPPSSVEHYQPSTTYDRHPSGAAAGSSDGYRSAGAAAADDWFNFQRYYRRMQLRYPEFGSFAGGLPPFPLLPAMMPMVGFGGVGPSPLLYGSRDGGIRSRMPGRGMGWPMIPIV</sequence>